<dbReference type="Gene3D" id="1.10.238.10">
    <property type="entry name" value="EF-hand"/>
    <property type="match status" value="1"/>
</dbReference>
<evidence type="ECO:0000256" key="2">
    <source>
        <dbReference type="SAM" id="Phobius"/>
    </source>
</evidence>
<dbReference type="GO" id="GO:0006874">
    <property type="term" value="P:intracellular calcium ion homeostasis"/>
    <property type="evidence" value="ECO:0007669"/>
    <property type="project" value="TreeGrafter"/>
</dbReference>
<dbReference type="VEuPathDB" id="MicrosporidiaDB:M896_051360"/>
<keyword evidence="2" id="KW-0472">Membrane</keyword>
<proteinExistence type="predicted"/>
<dbReference type="SUPFAM" id="SSF47473">
    <property type="entry name" value="EF-hand"/>
    <property type="match status" value="1"/>
</dbReference>
<dbReference type="InterPro" id="IPR010920">
    <property type="entry name" value="LSM_dom_sf"/>
</dbReference>
<dbReference type="InParanoid" id="A0A0B2UL37"/>
<feature type="transmembrane region" description="Helical" evidence="2">
    <location>
        <begin position="36"/>
        <end position="59"/>
    </location>
</feature>
<dbReference type="RefSeq" id="XP_014563769.1">
    <property type="nucleotide sequence ID" value="XM_014708283.1"/>
</dbReference>
<dbReference type="InterPro" id="IPR006685">
    <property type="entry name" value="MscS_channel_2nd"/>
</dbReference>
<feature type="transmembrane region" description="Helical" evidence="2">
    <location>
        <begin position="339"/>
        <end position="362"/>
    </location>
</feature>
<dbReference type="PANTHER" id="PTHR31323:SF1">
    <property type="entry name" value="MECHANOSENSITIVE ION CHANNEL PROTEIN"/>
    <property type="match status" value="1"/>
</dbReference>
<evidence type="ECO:0000313" key="4">
    <source>
        <dbReference type="EMBL" id="KHN69727.1"/>
    </source>
</evidence>
<feature type="domain" description="EF-hand" evidence="3">
    <location>
        <begin position="287"/>
        <end position="322"/>
    </location>
</feature>
<keyword evidence="2" id="KW-1133">Transmembrane helix</keyword>
<dbReference type="SUPFAM" id="SSF50182">
    <property type="entry name" value="Sm-like ribonucleoproteins"/>
    <property type="match status" value="1"/>
</dbReference>
<evidence type="ECO:0000313" key="5">
    <source>
        <dbReference type="Proteomes" id="UP000031056"/>
    </source>
</evidence>
<dbReference type="HOGENOM" id="CLU_032061_0_0_1"/>
<dbReference type="GO" id="GO:0005262">
    <property type="term" value="F:calcium channel activity"/>
    <property type="evidence" value="ECO:0007669"/>
    <property type="project" value="TreeGrafter"/>
</dbReference>
<keyword evidence="1" id="KW-0106">Calcium</keyword>
<dbReference type="InterPro" id="IPR002048">
    <property type="entry name" value="EF_hand_dom"/>
</dbReference>
<keyword evidence="2" id="KW-0812">Transmembrane</keyword>
<feature type="transmembrane region" description="Helical" evidence="2">
    <location>
        <begin position="71"/>
        <end position="93"/>
    </location>
</feature>
<dbReference type="PROSITE" id="PS00018">
    <property type="entry name" value="EF_HAND_1"/>
    <property type="match status" value="1"/>
</dbReference>
<dbReference type="GeneID" id="26261789"/>
<dbReference type="OrthoDB" id="544685at2759"/>
<feature type="transmembrane region" description="Helical" evidence="2">
    <location>
        <begin position="114"/>
        <end position="131"/>
    </location>
</feature>
<evidence type="ECO:0000259" key="3">
    <source>
        <dbReference type="PROSITE" id="PS50222"/>
    </source>
</evidence>
<dbReference type="GO" id="GO:0016020">
    <property type="term" value="C:membrane"/>
    <property type="evidence" value="ECO:0007669"/>
    <property type="project" value="InterPro"/>
</dbReference>
<gene>
    <name evidence="4" type="ORF">M896_051360</name>
</gene>
<dbReference type="InterPro" id="IPR018247">
    <property type="entry name" value="EF_Hand_1_Ca_BS"/>
</dbReference>
<dbReference type="AlphaFoldDB" id="A0A0B2UL37"/>
<dbReference type="InterPro" id="IPR011992">
    <property type="entry name" value="EF-hand-dom_pair"/>
</dbReference>
<feature type="transmembrane region" description="Helical" evidence="2">
    <location>
        <begin position="146"/>
        <end position="167"/>
    </location>
</feature>
<comment type="caution">
    <text evidence="4">The sequence shown here is derived from an EMBL/GenBank/DDBJ whole genome shotgun (WGS) entry which is preliminary data.</text>
</comment>
<dbReference type="Pfam" id="PF00924">
    <property type="entry name" value="MS_channel_2nd"/>
    <property type="match status" value="1"/>
</dbReference>
<reference evidence="4 5" key="1">
    <citation type="journal article" date="2014" name="MBio">
        <title>The Ordospora colligata genome; evolution of extreme reduction in microsporidia and host-to-parasite horizontal gene transfer.</title>
        <authorList>
            <person name="Pombert J.-F."/>
            <person name="Haag K.L."/>
            <person name="Beidas S."/>
            <person name="Ebert D."/>
            <person name="Keeling P.J."/>
        </authorList>
    </citation>
    <scope>NUCLEOTIDE SEQUENCE [LARGE SCALE GENOMIC DNA]</scope>
    <source>
        <strain evidence="4 5">OC4</strain>
    </source>
</reference>
<dbReference type="Proteomes" id="UP000031056">
    <property type="component" value="Unassembled WGS sequence"/>
</dbReference>
<dbReference type="EMBL" id="JOKQ01000005">
    <property type="protein sequence ID" value="KHN69727.1"/>
    <property type="molecule type" value="Genomic_DNA"/>
</dbReference>
<dbReference type="PROSITE" id="PS50222">
    <property type="entry name" value="EF_HAND_2"/>
    <property type="match status" value="1"/>
</dbReference>
<protein>
    <recommendedName>
        <fullName evidence="3">EF-hand domain-containing protein</fullName>
    </recommendedName>
</protein>
<organism evidence="4 5">
    <name type="scientific">Ordospora colligata OC4</name>
    <dbReference type="NCBI Taxonomy" id="1354746"/>
    <lineage>
        <taxon>Eukaryota</taxon>
        <taxon>Fungi</taxon>
        <taxon>Fungi incertae sedis</taxon>
        <taxon>Microsporidia</taxon>
        <taxon>Ordosporidae</taxon>
        <taxon>Ordospora</taxon>
    </lineage>
</organism>
<sequence>MSEDSFDWLGGDVDADADEFIPAPNRSLHTNYLIDILGGMFYSILGVSLGLRLMLYAFGADPYVLGLSLNVILMSITVGSLLFIVLAILRDALTLMVINMRLIENSESNTKLQKLAMLSVWILCCMYWLRYVKIVYGYQFDIARRIFVAALITSIAYSVTTLAIAYFETFFMKRTLHSKLDDVKKSERILCAMKNYRYDISESVSMATPECSCKDMFCFRMASAENAPRGRSGECEEGFHKFAGGLRINPPELHGVMDSKTLARDVFVRASKGKEELSFDDFSVIFPSVQDALNAFAFFDSNNDRMISKKEFQSTIVYFYMERVNLERNVKRAEDFIRVIANTLISVVFACLCFTYMIVFGIPLKELLALALSGALAFNLVASGIVSDVYYNFMMLISHQFDVGDDVVVDGVDYKVYEFGLSNTSLVGENGGKIKLLNSDLWKKNLINMTRAPEKIIVFNFELDPNIEVDTFMRFKVKIHEFVKSRPFDYDDSFSLQAKTEGFTSIDVLSCLMILKCKGYKNKSKKFLLRVEMTTFLRSLIAVMGIAAPK</sequence>
<keyword evidence="5" id="KW-1185">Reference proteome</keyword>
<evidence type="ECO:0000256" key="1">
    <source>
        <dbReference type="ARBA" id="ARBA00022837"/>
    </source>
</evidence>
<name>A0A0B2UL37_9MICR</name>
<dbReference type="GO" id="GO:0005509">
    <property type="term" value="F:calcium ion binding"/>
    <property type="evidence" value="ECO:0007669"/>
    <property type="project" value="InterPro"/>
</dbReference>
<feature type="transmembrane region" description="Helical" evidence="2">
    <location>
        <begin position="368"/>
        <end position="391"/>
    </location>
</feature>
<accession>A0A0B2UL37</accession>
<dbReference type="PANTHER" id="PTHR31323">
    <property type="entry name" value="MECHANOSENSITIVE ION CHANNEL PROTEIN MSY2"/>
    <property type="match status" value="1"/>
</dbReference>